<gene>
    <name evidence="5" type="ORF">GCM10022271_16000</name>
</gene>
<dbReference type="RefSeq" id="WP_344729135.1">
    <property type="nucleotide sequence ID" value="NZ_BAABBI010000001.1"/>
</dbReference>
<organism evidence="5 6">
    <name type="scientific">Corallibacter vietnamensis</name>
    <dbReference type="NCBI Taxonomy" id="904130"/>
    <lineage>
        <taxon>Bacteria</taxon>
        <taxon>Pseudomonadati</taxon>
        <taxon>Bacteroidota</taxon>
        <taxon>Flavobacteriia</taxon>
        <taxon>Flavobacteriales</taxon>
        <taxon>Flavobacteriaceae</taxon>
        <taxon>Corallibacter</taxon>
    </lineage>
</organism>
<reference evidence="6" key="1">
    <citation type="journal article" date="2019" name="Int. J. Syst. Evol. Microbiol.">
        <title>The Global Catalogue of Microorganisms (GCM) 10K type strain sequencing project: providing services to taxonomists for standard genome sequencing and annotation.</title>
        <authorList>
            <consortium name="The Broad Institute Genomics Platform"/>
            <consortium name="The Broad Institute Genome Sequencing Center for Infectious Disease"/>
            <person name="Wu L."/>
            <person name="Ma J."/>
        </authorList>
    </citation>
    <scope>NUCLEOTIDE SEQUENCE [LARGE SCALE GENOMIC DNA]</scope>
    <source>
        <strain evidence="6">JCM 17525</strain>
    </source>
</reference>
<sequence length="389" mass="45242">MKIKLFLTFLLFGLFSTTAQELTKNAQVSVLTIGPGTSLNDAFGHSAFRIKDSNFDYVFNYGVYNFNTPNFYTKFARGKLEYLIGLDYYEAFFNAYVRQNRTVKEQILNISPTEKQKLFDFLVNNYKPENRAYLYDFFYDNCATKISDVLQKTLNNTVVFHTPENYKEKSFRTLIQDNLNYNSWGSLGIDIALGSVIDKTATPEEHMFLPENIFTFFNDAEVHNKTLVKEVKILYKKQESKTSTNLFTSPLFILGLISLGIIFITYRDYKNKTRAAWLDNTLFVLTSIIGVLLLLLWFATDHTATAQNYNLLWAFPLNILLLFQLQKPLIKSWSIKFIKFLVIMLCLMTFHWVVGVQVFAIALAPIIVALFIRYIYLIYFFQDKQQLSN</sequence>
<dbReference type="InterPro" id="IPR025178">
    <property type="entry name" value="Lnb_N"/>
</dbReference>
<evidence type="ECO:0000256" key="2">
    <source>
        <dbReference type="SAM" id="SignalP"/>
    </source>
</evidence>
<name>A0ABP7H4K3_9FLAO</name>
<feature type="transmembrane region" description="Helical" evidence="1">
    <location>
        <begin position="337"/>
        <end position="354"/>
    </location>
</feature>
<evidence type="ECO:0000313" key="5">
    <source>
        <dbReference type="EMBL" id="GAA3784410.1"/>
    </source>
</evidence>
<dbReference type="Pfam" id="PF25221">
    <property type="entry name" value="5TMH_Lnb"/>
    <property type="match status" value="1"/>
</dbReference>
<evidence type="ECO:0000256" key="1">
    <source>
        <dbReference type="SAM" id="Phobius"/>
    </source>
</evidence>
<dbReference type="InterPro" id="IPR057436">
    <property type="entry name" value="5TMH_Lnb"/>
</dbReference>
<keyword evidence="1" id="KW-1133">Transmembrane helix</keyword>
<dbReference type="Pfam" id="PF13387">
    <property type="entry name" value="Lnb_N"/>
    <property type="match status" value="1"/>
</dbReference>
<feature type="domain" description="Lnb-like transmembrane" evidence="4">
    <location>
        <begin position="245"/>
        <end position="382"/>
    </location>
</feature>
<evidence type="ECO:0000259" key="4">
    <source>
        <dbReference type="Pfam" id="PF25221"/>
    </source>
</evidence>
<feature type="transmembrane region" description="Helical" evidence="1">
    <location>
        <begin position="360"/>
        <end position="381"/>
    </location>
</feature>
<protein>
    <submittedName>
        <fullName evidence="5">DUF4105 domain-containing protein</fullName>
    </submittedName>
</protein>
<dbReference type="EMBL" id="BAABBI010000001">
    <property type="protein sequence ID" value="GAA3784410.1"/>
    <property type="molecule type" value="Genomic_DNA"/>
</dbReference>
<keyword evidence="1" id="KW-0472">Membrane</keyword>
<keyword evidence="2" id="KW-0732">Signal</keyword>
<evidence type="ECO:0000313" key="6">
    <source>
        <dbReference type="Proteomes" id="UP001501456"/>
    </source>
</evidence>
<feature type="signal peptide" evidence="2">
    <location>
        <begin position="1"/>
        <end position="19"/>
    </location>
</feature>
<feature type="chain" id="PRO_5046688795" evidence="2">
    <location>
        <begin position="20"/>
        <end position="389"/>
    </location>
</feature>
<proteinExistence type="predicted"/>
<feature type="transmembrane region" description="Helical" evidence="1">
    <location>
        <begin position="306"/>
        <end position="325"/>
    </location>
</feature>
<comment type="caution">
    <text evidence="5">The sequence shown here is derived from an EMBL/GenBank/DDBJ whole genome shotgun (WGS) entry which is preliminary data.</text>
</comment>
<feature type="domain" description="Lnb N-terminal periplasmic" evidence="3">
    <location>
        <begin position="25"/>
        <end position="154"/>
    </location>
</feature>
<dbReference type="Proteomes" id="UP001501456">
    <property type="component" value="Unassembled WGS sequence"/>
</dbReference>
<feature type="transmembrane region" description="Helical" evidence="1">
    <location>
        <begin position="278"/>
        <end position="300"/>
    </location>
</feature>
<accession>A0ABP7H4K3</accession>
<keyword evidence="6" id="KW-1185">Reference proteome</keyword>
<keyword evidence="1" id="KW-0812">Transmembrane</keyword>
<evidence type="ECO:0000259" key="3">
    <source>
        <dbReference type="Pfam" id="PF13387"/>
    </source>
</evidence>
<feature type="transmembrane region" description="Helical" evidence="1">
    <location>
        <begin position="246"/>
        <end position="266"/>
    </location>
</feature>